<name>A0A1H2CP11_9ACTN</name>
<keyword evidence="4" id="KW-0800">Toxin</keyword>
<keyword evidence="3" id="KW-0964">Secreted</keyword>
<evidence type="ECO:0000256" key="4">
    <source>
        <dbReference type="ARBA" id="ARBA00022656"/>
    </source>
</evidence>
<dbReference type="STRING" id="113562.SAMN04489716_6255"/>
<dbReference type="PRINTS" id="PR01488">
    <property type="entry name" value="RTXTOXINA"/>
</dbReference>
<evidence type="ECO:0000256" key="7">
    <source>
        <dbReference type="ARBA" id="ARBA00023136"/>
    </source>
</evidence>
<dbReference type="InterPro" id="IPR001343">
    <property type="entry name" value="Hemolysn_Ca-bd"/>
</dbReference>
<feature type="region of interest" description="Disordered" evidence="8">
    <location>
        <begin position="264"/>
        <end position="290"/>
    </location>
</feature>
<dbReference type="GO" id="GO:0090729">
    <property type="term" value="F:toxin activity"/>
    <property type="evidence" value="ECO:0007669"/>
    <property type="project" value="UniProtKB-KW"/>
</dbReference>
<evidence type="ECO:0000256" key="2">
    <source>
        <dbReference type="ARBA" id="ARBA00004613"/>
    </source>
</evidence>
<accession>A0A1H2CP11</accession>
<evidence type="ECO:0000256" key="1">
    <source>
        <dbReference type="ARBA" id="ARBA00004370"/>
    </source>
</evidence>
<feature type="signal peptide" evidence="9">
    <location>
        <begin position="1"/>
        <end position="26"/>
    </location>
</feature>
<keyword evidence="9" id="KW-0732">Signal</keyword>
<reference evidence="10 11" key="1">
    <citation type="submission" date="2016-10" db="EMBL/GenBank/DDBJ databases">
        <authorList>
            <person name="de Groot N.N."/>
        </authorList>
    </citation>
    <scope>NUCLEOTIDE SEQUENCE [LARGE SCALE GENOMIC DNA]</scope>
    <source>
        <strain evidence="10 11">DSM 43941</strain>
    </source>
</reference>
<evidence type="ECO:0000256" key="5">
    <source>
        <dbReference type="ARBA" id="ARBA00022737"/>
    </source>
</evidence>
<dbReference type="Gene3D" id="2.150.10.10">
    <property type="entry name" value="Serralysin-like metalloprotease, C-terminal"/>
    <property type="match status" value="4"/>
</dbReference>
<dbReference type="PRINTS" id="PR00313">
    <property type="entry name" value="CABNDNGRPT"/>
</dbReference>
<dbReference type="SUPFAM" id="SSF51120">
    <property type="entry name" value="beta-Roll"/>
    <property type="match status" value="3"/>
</dbReference>
<proteinExistence type="predicted"/>
<dbReference type="InterPro" id="IPR050557">
    <property type="entry name" value="RTX_toxin/Mannuronan_C5-epim"/>
</dbReference>
<protein>
    <submittedName>
        <fullName evidence="10">Hemolysin-type calcium-binding repeat-containing protein</fullName>
    </submittedName>
</protein>
<dbReference type="PANTHER" id="PTHR38340:SF1">
    <property type="entry name" value="S-LAYER PROTEIN"/>
    <property type="match status" value="1"/>
</dbReference>
<dbReference type="GO" id="GO:0005576">
    <property type="term" value="C:extracellular region"/>
    <property type="evidence" value="ECO:0007669"/>
    <property type="project" value="UniProtKB-SubCell"/>
</dbReference>
<gene>
    <name evidence="10" type="ORF">SAMN04489716_6255</name>
</gene>
<evidence type="ECO:0000256" key="9">
    <source>
        <dbReference type="SAM" id="SignalP"/>
    </source>
</evidence>
<dbReference type="InterPro" id="IPR011049">
    <property type="entry name" value="Serralysin-like_metalloprot_C"/>
</dbReference>
<sequence length="489" mass="49797">MSRRSVATAVSAAVLAGLVVSGPAEAASVGTVKVVSGSKITFAAAAKRVNHVTITRSGRTITVDDRVTLKPGKGCKQVKGDKTRVTCTTPGTPAGGSIRTYDKNDTIVNRSDLPLWIRAGSGTNKIIGGSRGENLFGGDGTDTIWGNGGNDYIFGGDGTNVVYGGPGDDDLRGGQNRDTIWGQEGNDRIDPWSGDDMAHGGPGDDSFTEGNGRNVLYGDAGSDSFQQSGYDGLGRDAIRGGAGSDSVDYGSRSKRIVADLDSAIGDDGQAGEGDSISSDVESLTGGGGNDWLAGNSSHNYLGGGGGNDTLHGLGGDDYLHGEDGNDSLYGAAGNDELTGDFGDDVMAGGAGVDAVRYDQRLVPVRADPDGQTGDDGSTGERDSIGADVENLFGGWSDDVLTGNSSANTIYGSGGADVIRGGGGNDTLYANDGSRTGVDKIYGEAGDDKLYYGGPEAYNRYAFDGGDGVDACLLDYGQATGEQVNCETGN</sequence>
<dbReference type="EMBL" id="LT629758">
    <property type="protein sequence ID" value="SDT71796.1"/>
    <property type="molecule type" value="Genomic_DNA"/>
</dbReference>
<dbReference type="Proteomes" id="UP000198688">
    <property type="component" value="Chromosome I"/>
</dbReference>
<comment type="subcellular location">
    <subcellularLocation>
        <location evidence="1">Membrane</location>
    </subcellularLocation>
    <subcellularLocation>
        <location evidence="2">Secreted</location>
    </subcellularLocation>
</comment>
<dbReference type="AlphaFoldDB" id="A0A1H2CP11"/>
<keyword evidence="11" id="KW-1185">Reference proteome</keyword>
<evidence type="ECO:0000256" key="6">
    <source>
        <dbReference type="ARBA" id="ARBA00023026"/>
    </source>
</evidence>
<dbReference type="Pfam" id="PF00353">
    <property type="entry name" value="HemolysinCabind"/>
    <property type="match status" value="5"/>
</dbReference>
<feature type="region of interest" description="Disordered" evidence="8">
    <location>
        <begin position="169"/>
        <end position="249"/>
    </location>
</feature>
<feature type="region of interest" description="Disordered" evidence="8">
    <location>
        <begin position="365"/>
        <end position="384"/>
    </location>
</feature>
<keyword evidence="5" id="KW-0677">Repeat</keyword>
<dbReference type="RefSeq" id="WP_092549087.1">
    <property type="nucleotide sequence ID" value="NZ_BOMJ01000029.1"/>
</dbReference>
<evidence type="ECO:0000313" key="10">
    <source>
        <dbReference type="EMBL" id="SDT71796.1"/>
    </source>
</evidence>
<dbReference type="OrthoDB" id="3281695at2"/>
<evidence type="ECO:0000313" key="11">
    <source>
        <dbReference type="Proteomes" id="UP000198688"/>
    </source>
</evidence>
<keyword evidence="7" id="KW-0472">Membrane</keyword>
<evidence type="ECO:0000256" key="8">
    <source>
        <dbReference type="SAM" id="MobiDB-lite"/>
    </source>
</evidence>
<evidence type="ECO:0000256" key="3">
    <source>
        <dbReference type="ARBA" id="ARBA00022525"/>
    </source>
</evidence>
<dbReference type="GO" id="GO:0016020">
    <property type="term" value="C:membrane"/>
    <property type="evidence" value="ECO:0007669"/>
    <property type="project" value="UniProtKB-SubCell"/>
</dbReference>
<feature type="chain" id="PRO_5009271280" evidence="9">
    <location>
        <begin position="27"/>
        <end position="489"/>
    </location>
</feature>
<keyword evidence="6" id="KW-0843">Virulence</keyword>
<organism evidence="10 11">
    <name type="scientific">Actinoplanes derwentensis</name>
    <dbReference type="NCBI Taxonomy" id="113562"/>
    <lineage>
        <taxon>Bacteria</taxon>
        <taxon>Bacillati</taxon>
        <taxon>Actinomycetota</taxon>
        <taxon>Actinomycetes</taxon>
        <taxon>Micromonosporales</taxon>
        <taxon>Micromonosporaceae</taxon>
        <taxon>Actinoplanes</taxon>
    </lineage>
</organism>
<dbReference type="PANTHER" id="PTHR38340">
    <property type="entry name" value="S-LAYER PROTEIN"/>
    <property type="match status" value="1"/>
</dbReference>
<dbReference type="GO" id="GO:0005509">
    <property type="term" value="F:calcium ion binding"/>
    <property type="evidence" value="ECO:0007669"/>
    <property type="project" value="InterPro"/>
</dbReference>
<dbReference type="InterPro" id="IPR003995">
    <property type="entry name" value="RTX_toxin_determinant-A"/>
</dbReference>